<dbReference type="Gene3D" id="1.20.1260.10">
    <property type="match status" value="1"/>
</dbReference>
<feature type="signal peptide" evidence="1">
    <location>
        <begin position="1"/>
        <end position="19"/>
    </location>
</feature>
<gene>
    <name evidence="3" type="ORF">GCM10011425_25690</name>
</gene>
<dbReference type="InterPro" id="IPR025419">
    <property type="entry name" value="DUF4142"/>
</dbReference>
<dbReference type="EMBL" id="BMDO01000007">
    <property type="protein sequence ID" value="GGI51357.1"/>
    <property type="molecule type" value="Genomic_DNA"/>
</dbReference>
<proteinExistence type="predicted"/>
<evidence type="ECO:0000259" key="2">
    <source>
        <dbReference type="Pfam" id="PF13628"/>
    </source>
</evidence>
<reference evidence="3" key="1">
    <citation type="journal article" date="2014" name="Int. J. Syst. Evol. Microbiol.">
        <title>Complete genome sequence of Corynebacterium casei LMG S-19264T (=DSM 44701T), isolated from a smear-ripened cheese.</title>
        <authorList>
            <consortium name="US DOE Joint Genome Institute (JGI-PGF)"/>
            <person name="Walter F."/>
            <person name="Albersmeier A."/>
            <person name="Kalinowski J."/>
            <person name="Ruckert C."/>
        </authorList>
    </citation>
    <scope>NUCLEOTIDE SEQUENCE</scope>
    <source>
        <strain evidence="3">CCM 8711</strain>
    </source>
</reference>
<accession>A0A917JB31</accession>
<sequence>MKNILYLSAIALLAVSTMACNDNKRAKNFNEKTLVDDQGMGFIKGAHEAGMTEIKAATVAQSKSQNPRVINFAKMMIADHSSMDKDIAKLAEDKYVTLKAATDTLSPDHQMMIDNMAKLSGPAFDKAYMQMMVKDHSKVVDMFKDATNNTNKALNDLAEKSIPKLMTHLDSAKAINASLK</sequence>
<name>A0A917JB31_9SPHI</name>
<evidence type="ECO:0000313" key="4">
    <source>
        <dbReference type="Proteomes" id="UP000662074"/>
    </source>
</evidence>
<dbReference type="AlphaFoldDB" id="A0A917JB31"/>
<dbReference type="Proteomes" id="UP000662074">
    <property type="component" value="Unassembled WGS sequence"/>
</dbReference>
<reference evidence="3" key="2">
    <citation type="submission" date="2020-09" db="EMBL/GenBank/DDBJ databases">
        <authorList>
            <person name="Sun Q."/>
            <person name="Sedlacek I."/>
        </authorList>
    </citation>
    <scope>NUCLEOTIDE SEQUENCE</scope>
    <source>
        <strain evidence="3">CCM 8711</strain>
    </source>
</reference>
<feature type="chain" id="PRO_5037162404" description="DUF4142 domain-containing protein" evidence="1">
    <location>
        <begin position="20"/>
        <end position="180"/>
    </location>
</feature>
<dbReference type="PANTHER" id="PTHR38593:SF1">
    <property type="entry name" value="BLR2558 PROTEIN"/>
    <property type="match status" value="1"/>
</dbReference>
<dbReference type="RefSeq" id="WP_188417360.1">
    <property type="nucleotide sequence ID" value="NZ_BMDO01000007.1"/>
</dbReference>
<evidence type="ECO:0000313" key="3">
    <source>
        <dbReference type="EMBL" id="GGI51357.1"/>
    </source>
</evidence>
<dbReference type="PANTHER" id="PTHR38593">
    <property type="entry name" value="BLR2558 PROTEIN"/>
    <property type="match status" value="1"/>
</dbReference>
<dbReference type="Pfam" id="PF13628">
    <property type="entry name" value="DUF4142"/>
    <property type="match status" value="1"/>
</dbReference>
<protein>
    <recommendedName>
        <fullName evidence="2">DUF4142 domain-containing protein</fullName>
    </recommendedName>
</protein>
<keyword evidence="4" id="KW-1185">Reference proteome</keyword>
<keyword evidence="1" id="KW-0732">Signal</keyword>
<organism evidence="3 4">
    <name type="scientific">Mucilaginibacter galii</name>
    <dbReference type="NCBI Taxonomy" id="2005073"/>
    <lineage>
        <taxon>Bacteria</taxon>
        <taxon>Pseudomonadati</taxon>
        <taxon>Bacteroidota</taxon>
        <taxon>Sphingobacteriia</taxon>
        <taxon>Sphingobacteriales</taxon>
        <taxon>Sphingobacteriaceae</taxon>
        <taxon>Mucilaginibacter</taxon>
    </lineage>
</organism>
<comment type="caution">
    <text evidence="3">The sequence shown here is derived from an EMBL/GenBank/DDBJ whole genome shotgun (WGS) entry which is preliminary data.</text>
</comment>
<dbReference type="InterPro" id="IPR012347">
    <property type="entry name" value="Ferritin-like"/>
</dbReference>
<feature type="domain" description="DUF4142" evidence="2">
    <location>
        <begin position="41"/>
        <end position="175"/>
    </location>
</feature>
<dbReference type="PROSITE" id="PS51257">
    <property type="entry name" value="PROKAR_LIPOPROTEIN"/>
    <property type="match status" value="1"/>
</dbReference>
<evidence type="ECO:0000256" key="1">
    <source>
        <dbReference type="SAM" id="SignalP"/>
    </source>
</evidence>